<dbReference type="InterPro" id="IPR026179">
    <property type="entry name" value="Slain"/>
</dbReference>
<dbReference type="GeneTree" id="ENSGT00390000017860"/>
<evidence type="ECO:0000313" key="5">
    <source>
        <dbReference type="Proteomes" id="UP000694389"/>
    </source>
</evidence>
<dbReference type="GO" id="GO:0035371">
    <property type="term" value="C:microtubule plus-end"/>
    <property type="evidence" value="ECO:0007669"/>
    <property type="project" value="TreeGrafter"/>
</dbReference>
<evidence type="ECO:0000256" key="2">
    <source>
        <dbReference type="ARBA" id="ARBA00023054"/>
    </source>
</evidence>
<dbReference type="PANTHER" id="PTHR22406">
    <property type="entry name" value="NASCENT POLYPEPTIDE-ASSOCIATED COMPLEX SUBUNIT ALPHA, MUSCLE-SPECIFIC FORM"/>
    <property type="match status" value="1"/>
</dbReference>
<dbReference type="AlphaFoldDB" id="A0A8P4KR91"/>
<keyword evidence="2" id="KW-0175">Coiled coil</keyword>
<feature type="region of interest" description="Disordered" evidence="3">
    <location>
        <begin position="282"/>
        <end position="336"/>
    </location>
</feature>
<evidence type="ECO:0000256" key="1">
    <source>
        <dbReference type="ARBA" id="ARBA00006652"/>
    </source>
</evidence>
<keyword evidence="5" id="KW-1185">Reference proteome</keyword>
<reference evidence="4" key="1">
    <citation type="submission" date="2025-08" db="UniProtKB">
        <authorList>
            <consortium name="Ensembl"/>
        </authorList>
    </citation>
    <scope>IDENTIFICATION</scope>
</reference>
<comment type="similarity">
    <text evidence="1">Belongs to the SLAIN motif-containing family.</text>
</comment>
<evidence type="ECO:0008006" key="6">
    <source>
        <dbReference type="Google" id="ProtNLM"/>
    </source>
</evidence>
<accession>A0A8P4KR91</accession>
<dbReference type="Pfam" id="PF15301">
    <property type="entry name" value="SLAIN"/>
    <property type="match status" value="2"/>
</dbReference>
<protein>
    <recommendedName>
        <fullName evidence="6">SLAIN motif-containing protein-like</fullName>
    </recommendedName>
</protein>
<evidence type="ECO:0000256" key="3">
    <source>
        <dbReference type="SAM" id="MobiDB-lite"/>
    </source>
</evidence>
<dbReference type="Proteomes" id="UP000694389">
    <property type="component" value="Unassembled WGS sequence"/>
</dbReference>
<organism evidence="4 5">
    <name type="scientific">Dicentrarchus labrax</name>
    <name type="common">European seabass</name>
    <name type="synonym">Morone labrax</name>
    <dbReference type="NCBI Taxonomy" id="13489"/>
    <lineage>
        <taxon>Eukaryota</taxon>
        <taxon>Metazoa</taxon>
        <taxon>Chordata</taxon>
        <taxon>Craniata</taxon>
        <taxon>Vertebrata</taxon>
        <taxon>Euteleostomi</taxon>
        <taxon>Actinopterygii</taxon>
        <taxon>Neopterygii</taxon>
        <taxon>Teleostei</taxon>
        <taxon>Neoteleostei</taxon>
        <taxon>Acanthomorphata</taxon>
        <taxon>Eupercaria</taxon>
        <taxon>Moronidae</taxon>
        <taxon>Dicentrarchus</taxon>
    </lineage>
</organism>
<dbReference type="GO" id="GO:0031116">
    <property type="term" value="P:positive regulation of microtubule polymerization"/>
    <property type="evidence" value="ECO:0007669"/>
    <property type="project" value="TreeGrafter"/>
</dbReference>
<proteinExistence type="inferred from homology"/>
<reference evidence="4" key="2">
    <citation type="submission" date="2025-09" db="UniProtKB">
        <authorList>
            <consortium name="Ensembl"/>
        </authorList>
    </citation>
    <scope>IDENTIFICATION</scope>
</reference>
<evidence type="ECO:0000313" key="4">
    <source>
        <dbReference type="Ensembl" id="ENSDLAP00005082447.1"/>
    </source>
</evidence>
<dbReference type="GO" id="GO:0007020">
    <property type="term" value="P:microtubule nucleation"/>
    <property type="evidence" value="ECO:0007669"/>
    <property type="project" value="TreeGrafter"/>
</dbReference>
<dbReference type="Ensembl" id="ENSDLAT00005074265.1">
    <property type="protein sequence ID" value="ENSDLAP00005082447.1"/>
    <property type="gene ID" value="ENSDLAG00005029084.1"/>
</dbReference>
<sequence length="403" mass="44452">MDARMRLDSLKSGCNSPLPCVAMDGMLYNYDCEKDPWDSEDSQDEESALDLVELLDVDDDVQDEENWLYESPKKQEFVGRSESALGWCRRVLDNPSPETEAACRSLINRLDQRSSSHLYRRPAVSYRTGNVSVGSFMDKTFGGTTHSTSNSLDTSEMSISHDSITTSYRLQDMTDVHIMARIQEASLRQDYVSTPTTASPRRGLEPSAMSPSYFNHTVNNIDDFTAGNKTGASSSSCWQPGLSSLSSFSCQAPTSVAKGCQSPKLARLHQQVTQFKLLKLAQNQASPGRTRSPLRTSLRSLQAVRNSRSLDTEDYQPADSQIPYPPSGVSSATSMNSNGLLHSVRESSDRTAAVKRLQRSQSVSPCRIPHSAKGYLSVHGRVFASPDRSTSVAWARNVPSTQR</sequence>
<dbReference type="GO" id="GO:0031122">
    <property type="term" value="P:cytoplasmic microtubule organization"/>
    <property type="evidence" value="ECO:0007669"/>
    <property type="project" value="TreeGrafter"/>
</dbReference>
<feature type="compositionally biased region" description="Low complexity" evidence="3">
    <location>
        <begin position="289"/>
        <end position="301"/>
    </location>
</feature>
<dbReference type="PANTHER" id="PTHR22406:SF5">
    <property type="entry name" value="SLAIN MOTIF-CONTAINING PROTEIN-LIKE"/>
    <property type="match status" value="1"/>
</dbReference>
<name>A0A8P4KR91_DICLA</name>